<sequence>MYMLFIVADTICALNISVGGGGYVAGSWSSLAPAVQSGYAAVSTDAGHRSNDSGDATSWALVSDGNVNQYLLLDFASRSIHDMTILGKAGCSTGGRQGMMEAQRYPDDYDGIVAAAPAINWNDFTPAQQWPFTVMNNEDYAPPQCEFDAVNAAAIAACDALDGLEDGIIAAPGLCSFDPASLIGNTYSCESDGSQRRFSNKTATVVKKIWQGPVTANGSSAWYGILPGTNFSSLAPTETFGNGTTVPQPFEISDSWYRNFLFKDPNYKTANISYAQFQALTLTSLTRSTTRLWGLADNLIMPNGTMHYYDQVAALDPAVGDFYRVFFTPGVGHCGGGSGPVPVDILMALRRWVENGTAPGLLEAASTYPINGTIRRQNLCPYPSISKYAGYGDPAKAASFACDSSF</sequence>
<dbReference type="Pfam" id="PF07519">
    <property type="entry name" value="Tannase"/>
    <property type="match status" value="2"/>
</dbReference>
<dbReference type="RefSeq" id="XP_013314019.1">
    <property type="nucleotide sequence ID" value="XM_013458565.1"/>
</dbReference>
<reference evidence="9 10" key="1">
    <citation type="submission" date="2015-01" db="EMBL/GenBank/DDBJ databases">
        <title>The Genome Sequence of Exophiala xenobiotica CBS118157.</title>
        <authorList>
            <consortium name="The Broad Institute Genomics Platform"/>
            <person name="Cuomo C."/>
            <person name="de Hoog S."/>
            <person name="Gorbushina A."/>
            <person name="Stielow B."/>
            <person name="Teixiera M."/>
            <person name="Abouelleil A."/>
            <person name="Chapman S.B."/>
            <person name="Priest M."/>
            <person name="Young S.K."/>
            <person name="Wortman J."/>
            <person name="Nusbaum C."/>
            <person name="Birren B."/>
        </authorList>
    </citation>
    <scope>NUCLEOTIDE SEQUENCE [LARGE SCALE GENOMIC DNA]</scope>
    <source>
        <strain evidence="9 10">CBS 118157</strain>
    </source>
</reference>
<dbReference type="InterPro" id="IPR011118">
    <property type="entry name" value="Tannase/feruloyl_esterase"/>
</dbReference>
<dbReference type="AlphaFoldDB" id="A0A0D2EFP3"/>
<dbReference type="GO" id="GO:0046872">
    <property type="term" value="F:metal ion binding"/>
    <property type="evidence" value="ECO:0007669"/>
    <property type="project" value="UniProtKB-KW"/>
</dbReference>
<organism evidence="9 10">
    <name type="scientific">Exophiala xenobiotica</name>
    <dbReference type="NCBI Taxonomy" id="348802"/>
    <lineage>
        <taxon>Eukaryota</taxon>
        <taxon>Fungi</taxon>
        <taxon>Dikarya</taxon>
        <taxon>Ascomycota</taxon>
        <taxon>Pezizomycotina</taxon>
        <taxon>Eurotiomycetes</taxon>
        <taxon>Chaetothyriomycetidae</taxon>
        <taxon>Chaetothyriales</taxon>
        <taxon>Herpotrichiellaceae</taxon>
        <taxon>Exophiala</taxon>
    </lineage>
</organism>
<dbReference type="GeneID" id="25330916"/>
<name>A0A0D2EFP3_9EURO</name>
<evidence type="ECO:0000313" key="10">
    <source>
        <dbReference type="Proteomes" id="UP000054342"/>
    </source>
</evidence>
<keyword evidence="3" id="KW-0479">Metal-binding</keyword>
<gene>
    <name evidence="9" type="ORF">PV05_09008</name>
</gene>
<dbReference type="EMBL" id="KN847321">
    <property type="protein sequence ID" value="KIW53435.1"/>
    <property type="molecule type" value="Genomic_DNA"/>
</dbReference>
<dbReference type="EC" id="3.1.1.-" evidence="8"/>
<dbReference type="STRING" id="348802.A0A0D2EFP3"/>
<dbReference type="PANTHER" id="PTHR33938:SF8">
    <property type="entry name" value="CARBOXYLIC ESTER HYDROLASE"/>
    <property type="match status" value="1"/>
</dbReference>
<keyword evidence="7" id="KW-1015">Disulfide bond</keyword>
<accession>A0A0D2EFP3</accession>
<evidence type="ECO:0000256" key="4">
    <source>
        <dbReference type="ARBA" id="ARBA00022729"/>
    </source>
</evidence>
<keyword evidence="5 8" id="KW-0378">Hydrolase</keyword>
<proteinExistence type="inferred from homology"/>
<dbReference type="Proteomes" id="UP000054342">
    <property type="component" value="Unassembled WGS sequence"/>
</dbReference>
<dbReference type="GO" id="GO:0030600">
    <property type="term" value="F:feruloyl esterase activity"/>
    <property type="evidence" value="ECO:0007669"/>
    <property type="project" value="UniProtKB-ARBA"/>
</dbReference>
<evidence type="ECO:0000256" key="2">
    <source>
        <dbReference type="ARBA" id="ARBA00022487"/>
    </source>
</evidence>
<evidence type="ECO:0000313" key="9">
    <source>
        <dbReference type="EMBL" id="KIW53435.1"/>
    </source>
</evidence>
<evidence type="ECO:0000256" key="3">
    <source>
        <dbReference type="ARBA" id="ARBA00022723"/>
    </source>
</evidence>
<dbReference type="OrthoDB" id="4113619at2759"/>
<evidence type="ECO:0000256" key="1">
    <source>
        <dbReference type="ARBA" id="ARBA00006249"/>
    </source>
</evidence>
<keyword evidence="6" id="KW-0106">Calcium</keyword>
<protein>
    <recommendedName>
        <fullName evidence="8">Carboxylic ester hydrolase</fullName>
        <ecNumber evidence="8">3.1.1.-</ecNumber>
    </recommendedName>
</protein>
<evidence type="ECO:0000256" key="8">
    <source>
        <dbReference type="RuleBase" id="RU361238"/>
    </source>
</evidence>
<keyword evidence="4" id="KW-0732">Signal</keyword>
<evidence type="ECO:0000256" key="6">
    <source>
        <dbReference type="ARBA" id="ARBA00022837"/>
    </source>
</evidence>
<dbReference type="HOGENOM" id="CLU_014819_3_2_1"/>
<evidence type="ECO:0000256" key="5">
    <source>
        <dbReference type="ARBA" id="ARBA00022801"/>
    </source>
</evidence>
<dbReference type="SUPFAM" id="SSF53474">
    <property type="entry name" value="alpha/beta-Hydrolases"/>
    <property type="match status" value="1"/>
</dbReference>
<dbReference type="InterPro" id="IPR029058">
    <property type="entry name" value="AB_hydrolase_fold"/>
</dbReference>
<keyword evidence="2" id="KW-0719">Serine esterase</keyword>
<evidence type="ECO:0000256" key="7">
    <source>
        <dbReference type="ARBA" id="ARBA00023157"/>
    </source>
</evidence>
<dbReference type="PANTHER" id="PTHR33938">
    <property type="entry name" value="FERULOYL ESTERASE B-RELATED"/>
    <property type="match status" value="1"/>
</dbReference>
<keyword evidence="10" id="KW-1185">Reference proteome</keyword>
<dbReference type="Gene3D" id="3.40.50.1820">
    <property type="entry name" value="alpha/beta hydrolase"/>
    <property type="match status" value="1"/>
</dbReference>
<comment type="similarity">
    <text evidence="1 8">Belongs to the tannase family.</text>
</comment>